<feature type="region of interest" description="Disordered" evidence="1">
    <location>
        <begin position="1569"/>
        <end position="1588"/>
    </location>
</feature>
<feature type="region of interest" description="Disordered" evidence="1">
    <location>
        <begin position="975"/>
        <end position="1000"/>
    </location>
</feature>
<dbReference type="Proteomes" id="UP001434883">
    <property type="component" value="Unassembled WGS sequence"/>
</dbReference>
<sequence>PTNEGMQTATSLVTALQSMEHLRSSNVQNTLKSSTAYLSESKVPLKSNYEKLVLSSPQAALVLNNAFETQVHLSADAVKATPWFHAPRAIGNHRNANSVIPTSADTGLLHPILSASHPRVIDNLMELFNDSDDKQPQGKSITNLGGNVDLSGTTQSILQSDPTEDLMKGNAVTDLCLTCLKDGKVMSRKEFAPQPAASPHVSSGSLSLATLSHNFHPLSAGKSKQIKDRNSTKDAIILNHTFLPFTLNKTENQTVSFVSQIAAEMSSVTNYYTIHPTQTYPGKALVPAKPNLTSTAQYASSKSLYNGEKPVKYGQQEVFYKKVSFREPQSKLMHFTESKKKASRSLSTNLKNQDISSEPVSNAPLSAPHSSFNSLLPKGLAHSSASHPTARMNLIEALGAITPVTLCRPTASTVKNLKSRFLTARAGAFISVSSSQTESKAASPTKQPILTLSPKGPTISLPSVTPKHFLDEQDSQMFTFEESIVKQSPVNFQTTMNMIAMIKLQASNFGAKMVTPVRIFGSRSRLGSDNKSALTRLMSTSFTKKQKEAQSKTIQHVTVMKFNSKLFSESQNIHSLKLEERKEVFSVVAENEDKDILQTKSNHSREITETDEILTLNKEDEILENKREILLRLDNHGIGKLGEIFNSTAETNQNTYREGVKMKGFITKTSRQEHVTLRHDKDLQHAEVKDEGDAKRDGVTKINTETSTLGAAGKRRHFLEEKGAQPGIVDNIKFNKDIWKQDLTNAPLQPATNWKELNGDKERIVEKLSSCHGLIKDLDASEHKGVHLGENASQIGDLTNKSFSFVVTSNRQLPHPSVRSQAPDLKAELPKEDITLPLKETSPQEVKGTFPATALPKLSEFIGMLKPLISPSSSAAKKANLLSLTTQFQRAQSHFIVNSSLNVLIIHSTTDHKHKFNCSVFKAEPVLHRVNEQGHAEYVTPSTHKQMYDDSSTKTPTATALSSQPRIYLGPLQLHRGQSAAQRSHSSSCSNTTPGQLCPSRLSEQASYSDTSAVKKKQIFSQVPTLSGIPAAGINRLPFKRASPVMKLRTFRSDRLTVNSMLQKLTRSQQINFVPRSNSSESLLGTSGEANQSKKKHDVMFMMTLNAKQSDGVTGDKQTTVRSKHVANNTDEFKSTTLQIENKTKQNDLTNAGGKDEANNIIMTPKHHHRFELEDSTQFGHVTNYVDTTDRAGTAAFSQADSLPKRPKIQLDDELYPSSVIKHGVAKTTERHNSQSLTQQSESNNSVHIANSNLSLNLTLKHQISAQQRITTSQFEIKANKTTDIVSQTVTPVAIREGFNSLLTTSETVPDSKKSTQNAFQHISQPSAHTKSLTQRELPITLSSDKLTPAVQRIKIIETHIVQKQPKQRILAQAAKQGQHALLSTTALSDTINMPKSEFLKMAHRAGEGYSQTSAATEQMSDLSLKGIKSVRYLLENIYGEHSQDRVDEHKKHTLPETTSISQAVFAHMTDFVPHAKIPPTEFMNKTSCTSIGCAMSSETTKAGVIDHTEEMYKTQIPEKDNLHAQNANKTKFRNNWSFHHSLAGKPAAQAIKFKVELSPVTSKWEHDYPSDDTVSKGAKSTSDKTVHLERKDTRQWSKFATKTTQRRFQNISRAAATEAALSESGRAAVETTIKSTEHTLPAERNTTTQLDRRAGRARMLEEQNASRSPHAQAKKETAGPESGSRLLVSELQTKSELPRLNQRRRTSPHQYVSG</sequence>
<dbReference type="EMBL" id="JAHRIN010042145">
    <property type="protein sequence ID" value="MEQ2205561.1"/>
    <property type="molecule type" value="Genomic_DNA"/>
</dbReference>
<protein>
    <submittedName>
        <fullName evidence="2">Uncharacterized protein</fullName>
    </submittedName>
</protein>
<proteinExistence type="predicted"/>
<reference evidence="2 3" key="1">
    <citation type="submission" date="2021-06" db="EMBL/GenBank/DDBJ databases">
        <authorList>
            <person name="Palmer J.M."/>
        </authorList>
    </citation>
    <scope>NUCLEOTIDE SEQUENCE [LARGE SCALE GENOMIC DNA]</scope>
    <source>
        <strain evidence="2 3">XC_2019</strain>
        <tissue evidence="2">Muscle</tissue>
    </source>
</reference>
<feature type="region of interest" description="Disordered" evidence="1">
    <location>
        <begin position="1623"/>
        <end position="1715"/>
    </location>
</feature>
<name>A0ABV0RBQ9_9TELE</name>
<evidence type="ECO:0000313" key="2">
    <source>
        <dbReference type="EMBL" id="MEQ2205561.1"/>
    </source>
</evidence>
<comment type="caution">
    <text evidence="2">The sequence shown here is derived from an EMBL/GenBank/DDBJ whole genome shotgun (WGS) entry which is preliminary data.</text>
</comment>
<keyword evidence="3" id="KW-1185">Reference proteome</keyword>
<accession>A0ABV0RBQ9</accession>
<feature type="non-terminal residue" evidence="2">
    <location>
        <position position="1"/>
    </location>
</feature>
<organism evidence="2 3">
    <name type="scientific">Xenoophorus captivus</name>
    <dbReference type="NCBI Taxonomy" id="1517983"/>
    <lineage>
        <taxon>Eukaryota</taxon>
        <taxon>Metazoa</taxon>
        <taxon>Chordata</taxon>
        <taxon>Craniata</taxon>
        <taxon>Vertebrata</taxon>
        <taxon>Euteleostomi</taxon>
        <taxon>Actinopterygii</taxon>
        <taxon>Neopterygii</taxon>
        <taxon>Teleostei</taxon>
        <taxon>Neoteleostei</taxon>
        <taxon>Acanthomorphata</taxon>
        <taxon>Ovalentaria</taxon>
        <taxon>Atherinomorphae</taxon>
        <taxon>Cyprinodontiformes</taxon>
        <taxon>Goodeidae</taxon>
        <taxon>Xenoophorus</taxon>
    </lineage>
</organism>
<evidence type="ECO:0000256" key="1">
    <source>
        <dbReference type="SAM" id="MobiDB-lite"/>
    </source>
</evidence>
<feature type="region of interest" description="Disordered" evidence="1">
    <location>
        <begin position="334"/>
        <end position="368"/>
    </location>
</feature>
<feature type="compositionally biased region" description="Polar residues" evidence="1">
    <location>
        <begin position="344"/>
        <end position="368"/>
    </location>
</feature>
<feature type="compositionally biased region" description="Low complexity" evidence="1">
    <location>
        <begin position="978"/>
        <end position="990"/>
    </location>
</feature>
<gene>
    <name evidence="2" type="ORF">XENOCAPTIV_003474</name>
</gene>
<feature type="compositionally biased region" description="Basic and acidic residues" evidence="1">
    <location>
        <begin position="1651"/>
        <end position="1662"/>
    </location>
</feature>
<evidence type="ECO:0000313" key="3">
    <source>
        <dbReference type="Proteomes" id="UP001434883"/>
    </source>
</evidence>